<proteinExistence type="inferred from homology"/>
<dbReference type="InterPro" id="IPR008978">
    <property type="entry name" value="HSP20-like_chaperone"/>
</dbReference>
<dbReference type="InterPro" id="IPR002068">
    <property type="entry name" value="A-crystallin/Hsp20_dom"/>
</dbReference>
<name>A0A2T4ZE41_9HYPH</name>
<evidence type="ECO:0000259" key="4">
    <source>
        <dbReference type="PROSITE" id="PS01031"/>
    </source>
</evidence>
<dbReference type="PANTHER" id="PTHR47062">
    <property type="match status" value="1"/>
</dbReference>
<accession>A0A2T4ZE41</accession>
<dbReference type="PROSITE" id="PS01031">
    <property type="entry name" value="SHSP"/>
    <property type="match status" value="1"/>
</dbReference>
<dbReference type="PANTHER" id="PTHR47062:SF1">
    <property type="entry name" value="SMALL HEAT SHOCK PROTEIN IBPA"/>
    <property type="match status" value="1"/>
</dbReference>
<gene>
    <name evidence="5" type="ORF">C8P69_10359</name>
</gene>
<dbReference type="CDD" id="cd06470">
    <property type="entry name" value="ACD_IbpA-B_like"/>
    <property type="match status" value="1"/>
</dbReference>
<dbReference type="EMBL" id="PZZL01000003">
    <property type="protein sequence ID" value="PTM60133.1"/>
    <property type="molecule type" value="Genomic_DNA"/>
</dbReference>
<dbReference type="Proteomes" id="UP000241808">
    <property type="component" value="Unassembled WGS sequence"/>
</dbReference>
<dbReference type="RefSeq" id="WP_108175697.1">
    <property type="nucleotide sequence ID" value="NZ_JAIESU010000022.1"/>
</dbReference>
<keyword evidence="1" id="KW-0346">Stress response</keyword>
<dbReference type="SUPFAM" id="SSF49764">
    <property type="entry name" value="HSP20-like chaperones"/>
    <property type="match status" value="1"/>
</dbReference>
<dbReference type="Gene3D" id="2.60.40.790">
    <property type="match status" value="1"/>
</dbReference>
<dbReference type="InterPro" id="IPR037913">
    <property type="entry name" value="ACD_IbpA/B"/>
</dbReference>
<evidence type="ECO:0000313" key="5">
    <source>
        <dbReference type="EMBL" id="PTM60133.1"/>
    </source>
</evidence>
<evidence type="ECO:0000256" key="1">
    <source>
        <dbReference type="ARBA" id="ARBA00023016"/>
    </source>
</evidence>
<comment type="similarity">
    <text evidence="2 3">Belongs to the small heat shock protein (HSP20) family.</text>
</comment>
<organism evidence="5 6">
    <name type="scientific">Phreatobacter oligotrophus</name>
    <dbReference type="NCBI Taxonomy" id="1122261"/>
    <lineage>
        <taxon>Bacteria</taxon>
        <taxon>Pseudomonadati</taxon>
        <taxon>Pseudomonadota</taxon>
        <taxon>Alphaproteobacteria</taxon>
        <taxon>Hyphomicrobiales</taxon>
        <taxon>Phreatobacteraceae</taxon>
        <taxon>Phreatobacter</taxon>
    </lineage>
</organism>
<evidence type="ECO:0000256" key="3">
    <source>
        <dbReference type="RuleBase" id="RU003616"/>
    </source>
</evidence>
<dbReference type="Pfam" id="PF00011">
    <property type="entry name" value="HSP20"/>
    <property type="match status" value="1"/>
</dbReference>
<reference evidence="5 6" key="1">
    <citation type="submission" date="2018-04" db="EMBL/GenBank/DDBJ databases">
        <title>Genomic Encyclopedia of Archaeal and Bacterial Type Strains, Phase II (KMG-II): from individual species to whole genera.</title>
        <authorList>
            <person name="Goeker M."/>
        </authorList>
    </citation>
    <scope>NUCLEOTIDE SEQUENCE [LARGE SCALE GENOMIC DNA]</scope>
    <source>
        <strain evidence="5 6">DSM 25521</strain>
    </source>
</reference>
<keyword evidence="6" id="KW-1185">Reference proteome</keyword>
<sequence length="142" mass="16030">MSRVPSLSSPFLLGFDQLERVLDRVAKGAEGYPPYNIERIAATPTQAERLRITLAVAGFTRQQLEVTVEENQLLIRGRQQEDTEGRDFIHRGIAARQFQRVFVLADGMEVMGADLKNGLLSIDLARPEPERIIRRIDIATQD</sequence>
<evidence type="ECO:0000256" key="2">
    <source>
        <dbReference type="PROSITE-ProRule" id="PRU00285"/>
    </source>
</evidence>
<evidence type="ECO:0000313" key="6">
    <source>
        <dbReference type="Proteomes" id="UP000241808"/>
    </source>
</evidence>
<comment type="caution">
    <text evidence="5">The sequence shown here is derived from an EMBL/GenBank/DDBJ whole genome shotgun (WGS) entry which is preliminary data.</text>
</comment>
<protein>
    <submittedName>
        <fullName evidence="5">HSP20 family molecular chaperone IbpA</fullName>
    </submittedName>
</protein>
<dbReference type="OrthoDB" id="9810618at2"/>
<feature type="domain" description="SHSP" evidence="4">
    <location>
        <begin position="26"/>
        <end position="141"/>
    </location>
</feature>
<dbReference type="AlphaFoldDB" id="A0A2T4ZE41"/>